<evidence type="ECO:0000313" key="1">
    <source>
        <dbReference type="EMBL" id="TFK67022.1"/>
    </source>
</evidence>
<gene>
    <name evidence="1" type="ORF">BDN72DRAFT_961305</name>
</gene>
<organism evidence="1 2">
    <name type="scientific">Pluteus cervinus</name>
    <dbReference type="NCBI Taxonomy" id="181527"/>
    <lineage>
        <taxon>Eukaryota</taxon>
        <taxon>Fungi</taxon>
        <taxon>Dikarya</taxon>
        <taxon>Basidiomycota</taxon>
        <taxon>Agaricomycotina</taxon>
        <taxon>Agaricomycetes</taxon>
        <taxon>Agaricomycetidae</taxon>
        <taxon>Agaricales</taxon>
        <taxon>Pluteineae</taxon>
        <taxon>Pluteaceae</taxon>
        <taxon>Pluteus</taxon>
    </lineage>
</organism>
<dbReference type="EMBL" id="ML208387">
    <property type="protein sequence ID" value="TFK67022.1"/>
    <property type="molecule type" value="Genomic_DNA"/>
</dbReference>
<dbReference type="Proteomes" id="UP000308600">
    <property type="component" value="Unassembled WGS sequence"/>
</dbReference>
<sequence>MDTTGKSELEDVFPAIPRLPVELERAIFEDAAQISRESIPTSMLIANRVKEWLEPLLYSIVIIHQSSRGPKGYSPPIERLDCYAHHVRHLLVYSLRNTNSSKVIRSLTLCKNLVNVGLWLPFHAPEISAALSLLPLRQFSGYALSLVPNFRTQTSSAQTPFLGLTHIEFFDYGITWARIEWLARLEKLTHLSLPDAPNSELVQNIFTNCSNLRLIVQDDQSEPSGDKRVVHVPLSFAYYSEGWLAQARSERSTWDIAEERVNERL</sequence>
<evidence type="ECO:0000313" key="2">
    <source>
        <dbReference type="Proteomes" id="UP000308600"/>
    </source>
</evidence>
<keyword evidence="2" id="KW-1185">Reference proteome</keyword>
<protein>
    <submittedName>
        <fullName evidence="1">Uncharacterized protein</fullName>
    </submittedName>
</protein>
<reference evidence="1 2" key="1">
    <citation type="journal article" date="2019" name="Nat. Ecol. Evol.">
        <title>Megaphylogeny resolves global patterns of mushroom evolution.</title>
        <authorList>
            <person name="Varga T."/>
            <person name="Krizsan K."/>
            <person name="Foldi C."/>
            <person name="Dima B."/>
            <person name="Sanchez-Garcia M."/>
            <person name="Sanchez-Ramirez S."/>
            <person name="Szollosi G.J."/>
            <person name="Szarkandi J.G."/>
            <person name="Papp V."/>
            <person name="Albert L."/>
            <person name="Andreopoulos W."/>
            <person name="Angelini C."/>
            <person name="Antonin V."/>
            <person name="Barry K.W."/>
            <person name="Bougher N.L."/>
            <person name="Buchanan P."/>
            <person name="Buyck B."/>
            <person name="Bense V."/>
            <person name="Catcheside P."/>
            <person name="Chovatia M."/>
            <person name="Cooper J."/>
            <person name="Damon W."/>
            <person name="Desjardin D."/>
            <person name="Finy P."/>
            <person name="Geml J."/>
            <person name="Haridas S."/>
            <person name="Hughes K."/>
            <person name="Justo A."/>
            <person name="Karasinski D."/>
            <person name="Kautmanova I."/>
            <person name="Kiss B."/>
            <person name="Kocsube S."/>
            <person name="Kotiranta H."/>
            <person name="LaButti K.M."/>
            <person name="Lechner B.E."/>
            <person name="Liimatainen K."/>
            <person name="Lipzen A."/>
            <person name="Lukacs Z."/>
            <person name="Mihaltcheva S."/>
            <person name="Morgado L.N."/>
            <person name="Niskanen T."/>
            <person name="Noordeloos M.E."/>
            <person name="Ohm R.A."/>
            <person name="Ortiz-Santana B."/>
            <person name="Ovrebo C."/>
            <person name="Racz N."/>
            <person name="Riley R."/>
            <person name="Savchenko A."/>
            <person name="Shiryaev A."/>
            <person name="Soop K."/>
            <person name="Spirin V."/>
            <person name="Szebenyi C."/>
            <person name="Tomsovsky M."/>
            <person name="Tulloss R.E."/>
            <person name="Uehling J."/>
            <person name="Grigoriev I.V."/>
            <person name="Vagvolgyi C."/>
            <person name="Papp T."/>
            <person name="Martin F.M."/>
            <person name="Miettinen O."/>
            <person name="Hibbett D.S."/>
            <person name="Nagy L.G."/>
        </authorList>
    </citation>
    <scope>NUCLEOTIDE SEQUENCE [LARGE SCALE GENOMIC DNA]</scope>
    <source>
        <strain evidence="1 2">NL-1719</strain>
    </source>
</reference>
<name>A0ACD3ANF5_9AGAR</name>
<accession>A0ACD3ANF5</accession>
<proteinExistence type="predicted"/>